<feature type="region of interest" description="Disordered" evidence="1">
    <location>
        <begin position="1"/>
        <end position="33"/>
    </location>
</feature>
<protein>
    <submittedName>
        <fullName evidence="2">Uncharacterized protein</fullName>
    </submittedName>
</protein>
<proteinExistence type="predicted"/>
<gene>
    <name evidence="2" type="ORF">EVAR_53891_1</name>
</gene>
<evidence type="ECO:0000313" key="3">
    <source>
        <dbReference type="Proteomes" id="UP000299102"/>
    </source>
</evidence>
<dbReference type="EMBL" id="BGZK01001174">
    <property type="protein sequence ID" value="GBP73463.1"/>
    <property type="molecule type" value="Genomic_DNA"/>
</dbReference>
<name>A0A4C1YDN8_EUMVA</name>
<evidence type="ECO:0000313" key="2">
    <source>
        <dbReference type="EMBL" id="GBP73463.1"/>
    </source>
</evidence>
<reference evidence="2 3" key="1">
    <citation type="journal article" date="2019" name="Commun. Biol.">
        <title>The bagworm genome reveals a unique fibroin gene that provides high tensile strength.</title>
        <authorList>
            <person name="Kono N."/>
            <person name="Nakamura H."/>
            <person name="Ohtoshi R."/>
            <person name="Tomita M."/>
            <person name="Numata K."/>
            <person name="Arakawa K."/>
        </authorList>
    </citation>
    <scope>NUCLEOTIDE SEQUENCE [LARGE SCALE GENOMIC DNA]</scope>
</reference>
<dbReference type="Proteomes" id="UP000299102">
    <property type="component" value="Unassembled WGS sequence"/>
</dbReference>
<keyword evidence="3" id="KW-1185">Reference proteome</keyword>
<evidence type="ECO:0000256" key="1">
    <source>
        <dbReference type="SAM" id="MobiDB-lite"/>
    </source>
</evidence>
<organism evidence="2 3">
    <name type="scientific">Eumeta variegata</name>
    <name type="common">Bagworm moth</name>
    <name type="synonym">Eumeta japonica</name>
    <dbReference type="NCBI Taxonomy" id="151549"/>
    <lineage>
        <taxon>Eukaryota</taxon>
        <taxon>Metazoa</taxon>
        <taxon>Ecdysozoa</taxon>
        <taxon>Arthropoda</taxon>
        <taxon>Hexapoda</taxon>
        <taxon>Insecta</taxon>
        <taxon>Pterygota</taxon>
        <taxon>Neoptera</taxon>
        <taxon>Endopterygota</taxon>
        <taxon>Lepidoptera</taxon>
        <taxon>Glossata</taxon>
        <taxon>Ditrysia</taxon>
        <taxon>Tineoidea</taxon>
        <taxon>Psychidae</taxon>
        <taxon>Oiketicinae</taxon>
        <taxon>Eumeta</taxon>
    </lineage>
</organism>
<comment type="caution">
    <text evidence="2">The sequence shown here is derived from an EMBL/GenBank/DDBJ whole genome shotgun (WGS) entry which is preliminary data.</text>
</comment>
<dbReference type="AlphaFoldDB" id="A0A4C1YDN8"/>
<accession>A0A4C1YDN8</accession>
<sequence length="75" mass="8196">MFQPYGLTEDRVHAAPPPPIHARSRNSPSQSRFSIERLSHAPPECGYNLSCHVSEARFVARQSAAFGTTLAMAAD</sequence>